<reference evidence="3" key="1">
    <citation type="submission" date="2019-07" db="EMBL/GenBank/DDBJ databases">
        <title>Bacillus alkalisoli sp. nov. isolated from saline soil.</title>
        <authorList>
            <person name="Sun J.-Q."/>
            <person name="Xu L."/>
        </authorList>
    </citation>
    <scope>NUCLEOTIDE SEQUENCE [LARGE SCALE GENOMIC DNA]</scope>
    <source>
        <strain evidence="3">M4U3P1</strain>
    </source>
</reference>
<evidence type="ECO:0000256" key="1">
    <source>
        <dbReference type="SAM" id="MobiDB-lite"/>
    </source>
</evidence>
<protein>
    <recommendedName>
        <fullName evidence="4">DUF4367 domain-containing protein</fullName>
    </recommendedName>
</protein>
<name>A0A859FDK9_9BACI</name>
<sequence length="208" mass="22519">MQLRTVLVAGTILLVGCGENDPDEVNAPANESEGNATETTSASAEITAIAEEQVGISPYIPEHEEYSIHYASVGSNREVDGNEVDYADERTDIDVFYGSGDPEAVDQELTDTWEERNGREIVYGDLTEDDQPISIMITAGGAVESSDAELVEISGAEVNQLVIPSGENEIVTMSYDAGDYGYFVHHIVDDENSIEDAEAFMSDIIDNQ</sequence>
<feature type="region of interest" description="Disordered" evidence="1">
    <location>
        <begin position="19"/>
        <end position="41"/>
    </location>
</feature>
<dbReference type="AlphaFoldDB" id="A0A859FDK9"/>
<evidence type="ECO:0000313" key="3">
    <source>
        <dbReference type="Proteomes" id="UP000318138"/>
    </source>
</evidence>
<evidence type="ECO:0008006" key="4">
    <source>
        <dbReference type="Google" id="ProtNLM"/>
    </source>
</evidence>
<feature type="compositionally biased region" description="Low complexity" evidence="1">
    <location>
        <begin position="29"/>
        <end position="41"/>
    </location>
</feature>
<keyword evidence="3" id="KW-1185">Reference proteome</keyword>
<dbReference type="Proteomes" id="UP000318138">
    <property type="component" value="Chromosome"/>
</dbReference>
<dbReference type="KEGG" id="psua:FLK61_31770"/>
<gene>
    <name evidence="2" type="ORF">FLK61_31770</name>
</gene>
<accession>A0A859FDK9</accession>
<evidence type="ECO:0000313" key="2">
    <source>
        <dbReference type="EMBL" id="QKS71289.1"/>
    </source>
</evidence>
<organism evidence="2 3">
    <name type="scientific">Paenalkalicoccus suaedae</name>
    <dbReference type="NCBI Taxonomy" id="2592382"/>
    <lineage>
        <taxon>Bacteria</taxon>
        <taxon>Bacillati</taxon>
        <taxon>Bacillota</taxon>
        <taxon>Bacilli</taxon>
        <taxon>Bacillales</taxon>
        <taxon>Bacillaceae</taxon>
        <taxon>Paenalkalicoccus</taxon>
    </lineage>
</organism>
<dbReference type="EMBL" id="CP041372">
    <property type="protein sequence ID" value="QKS71289.1"/>
    <property type="molecule type" value="Genomic_DNA"/>
</dbReference>
<proteinExistence type="predicted"/>
<dbReference type="PROSITE" id="PS51257">
    <property type="entry name" value="PROKAR_LIPOPROTEIN"/>
    <property type="match status" value="1"/>
</dbReference>
<dbReference type="RefSeq" id="WP_176009324.1">
    <property type="nucleotide sequence ID" value="NZ_CP041372.2"/>
</dbReference>